<dbReference type="EMBL" id="JAFLRJ010000408">
    <property type="protein sequence ID" value="MBO0516531.1"/>
    <property type="molecule type" value="Genomic_DNA"/>
</dbReference>
<dbReference type="RefSeq" id="WP_206968370.1">
    <property type="nucleotide sequence ID" value="NZ_JAFLRJ010000408.1"/>
</dbReference>
<feature type="region of interest" description="Disordered" evidence="1">
    <location>
        <begin position="1"/>
        <end position="38"/>
    </location>
</feature>
<sequence length="181" mass="19044">MTATASGTESQSVDSASGSPTDSATATPSGQVPAGYRVEHDGKGFTIAVPVGWKRTERANGVFYATSGDGYLMQIYSITEPDTTPRESLDATSANLASAKSGYQEISLEDVPGEGGTGRTAAQLVYAYDKDGTGERRQVVDRAFTGADGLQYAVLIAGPAADWPRQEEHLKVALDFFQPGQ</sequence>
<proteinExistence type="predicted"/>
<keyword evidence="3" id="KW-1185">Reference proteome</keyword>
<organism evidence="2 3">
    <name type="scientific">Streptomyces beijiangensis</name>
    <dbReference type="NCBI Taxonomy" id="163361"/>
    <lineage>
        <taxon>Bacteria</taxon>
        <taxon>Bacillati</taxon>
        <taxon>Actinomycetota</taxon>
        <taxon>Actinomycetes</taxon>
        <taxon>Kitasatosporales</taxon>
        <taxon>Streptomycetaceae</taxon>
        <taxon>Streptomyces</taxon>
    </lineage>
</organism>
<gene>
    <name evidence="2" type="ORF">J0695_32885</name>
</gene>
<feature type="compositionally biased region" description="Polar residues" evidence="1">
    <location>
        <begin position="1"/>
        <end position="30"/>
    </location>
</feature>
<protein>
    <recommendedName>
        <fullName evidence="4">Serine/arginine repetitive matrix protein 2</fullName>
    </recommendedName>
</protein>
<comment type="caution">
    <text evidence="2">The sequence shown here is derived from an EMBL/GenBank/DDBJ whole genome shotgun (WGS) entry which is preliminary data.</text>
</comment>
<evidence type="ECO:0000313" key="2">
    <source>
        <dbReference type="EMBL" id="MBO0516531.1"/>
    </source>
</evidence>
<evidence type="ECO:0008006" key="4">
    <source>
        <dbReference type="Google" id="ProtNLM"/>
    </source>
</evidence>
<accession>A0A939FC39</accession>
<dbReference type="Proteomes" id="UP000664167">
    <property type="component" value="Unassembled WGS sequence"/>
</dbReference>
<evidence type="ECO:0000256" key="1">
    <source>
        <dbReference type="SAM" id="MobiDB-lite"/>
    </source>
</evidence>
<evidence type="ECO:0000313" key="3">
    <source>
        <dbReference type="Proteomes" id="UP000664167"/>
    </source>
</evidence>
<dbReference type="Gene3D" id="3.40.1000.10">
    <property type="entry name" value="Mog1/PsbP, alpha/beta/alpha sandwich"/>
    <property type="match status" value="1"/>
</dbReference>
<name>A0A939FC39_9ACTN</name>
<dbReference type="AlphaFoldDB" id="A0A939FC39"/>
<reference evidence="2" key="1">
    <citation type="submission" date="2021-03" db="EMBL/GenBank/DDBJ databases">
        <title>Streptomyces poriferae sp. nov., a novel marine sponge-derived Actinobacteria species with anti-MRSA activity.</title>
        <authorList>
            <person name="Sandoval-Powers M."/>
            <person name="Kralova S."/>
            <person name="Nguyen G.-S."/>
            <person name="Fawwal D."/>
            <person name="Degnes K."/>
            <person name="Klinkenberg G."/>
            <person name="Sletta H."/>
            <person name="Wentzel A."/>
            <person name="Liles M.R."/>
        </authorList>
    </citation>
    <scope>NUCLEOTIDE SEQUENCE</scope>
    <source>
        <strain evidence="2">DSM 41794</strain>
    </source>
</reference>